<evidence type="ECO:0000256" key="11">
    <source>
        <dbReference type="ARBA" id="ARBA00047944"/>
    </source>
</evidence>
<evidence type="ECO:0000256" key="8">
    <source>
        <dbReference type="ARBA" id="ARBA00022679"/>
    </source>
</evidence>
<keyword evidence="6 12" id="KW-0698">rRNA processing</keyword>
<dbReference type="NCBIfam" id="TIGR00046">
    <property type="entry name" value="RsmE family RNA methyltransferase"/>
    <property type="match status" value="1"/>
</dbReference>
<feature type="domain" description="Ribosomal RNA small subunit methyltransferase E PUA-like" evidence="14">
    <location>
        <begin position="28"/>
        <end position="69"/>
    </location>
</feature>
<dbReference type="Gene3D" id="3.40.1280.10">
    <property type="match status" value="1"/>
</dbReference>
<dbReference type="InterPro" id="IPR029026">
    <property type="entry name" value="tRNA_m1G_MTases_N"/>
</dbReference>
<dbReference type="SUPFAM" id="SSF75217">
    <property type="entry name" value="alpha/beta knot"/>
    <property type="match status" value="1"/>
</dbReference>
<evidence type="ECO:0000256" key="6">
    <source>
        <dbReference type="ARBA" id="ARBA00022552"/>
    </source>
</evidence>
<dbReference type="Gene3D" id="2.40.240.20">
    <property type="entry name" value="Hypothetical PUA domain-like, domain 1"/>
    <property type="match status" value="1"/>
</dbReference>
<dbReference type="CDD" id="cd18084">
    <property type="entry name" value="RsmE-like"/>
    <property type="match status" value="1"/>
</dbReference>
<evidence type="ECO:0000259" key="13">
    <source>
        <dbReference type="Pfam" id="PF04452"/>
    </source>
</evidence>
<evidence type="ECO:0000256" key="9">
    <source>
        <dbReference type="ARBA" id="ARBA00022691"/>
    </source>
</evidence>
<evidence type="ECO:0000256" key="5">
    <source>
        <dbReference type="ARBA" id="ARBA00022490"/>
    </source>
</evidence>
<keyword evidence="5 12" id="KW-0963">Cytoplasm</keyword>
<dbReference type="NCBIfam" id="NF008694">
    <property type="entry name" value="PRK11713.3-2"/>
    <property type="match status" value="1"/>
</dbReference>
<accession>A0ABT3QB10</accession>
<dbReference type="PANTHER" id="PTHR30027:SF3">
    <property type="entry name" value="16S RRNA (URACIL(1498)-N(3))-METHYLTRANSFERASE"/>
    <property type="match status" value="1"/>
</dbReference>
<dbReference type="SUPFAM" id="SSF88697">
    <property type="entry name" value="PUA domain-like"/>
    <property type="match status" value="1"/>
</dbReference>
<evidence type="ECO:0000256" key="2">
    <source>
        <dbReference type="ARBA" id="ARBA00005528"/>
    </source>
</evidence>
<comment type="catalytic activity">
    <reaction evidence="11 12">
        <text>uridine(1498) in 16S rRNA + S-adenosyl-L-methionine = N(3)-methyluridine(1498) in 16S rRNA + S-adenosyl-L-homocysteine + H(+)</text>
        <dbReference type="Rhea" id="RHEA:42920"/>
        <dbReference type="Rhea" id="RHEA-COMP:10283"/>
        <dbReference type="Rhea" id="RHEA-COMP:10284"/>
        <dbReference type="ChEBI" id="CHEBI:15378"/>
        <dbReference type="ChEBI" id="CHEBI:57856"/>
        <dbReference type="ChEBI" id="CHEBI:59789"/>
        <dbReference type="ChEBI" id="CHEBI:65315"/>
        <dbReference type="ChEBI" id="CHEBI:74502"/>
        <dbReference type="EC" id="2.1.1.193"/>
    </reaction>
</comment>
<feature type="domain" description="Ribosomal RNA small subunit methyltransferase E methyltransferase" evidence="13">
    <location>
        <begin position="86"/>
        <end position="242"/>
    </location>
</feature>
<dbReference type="InterPro" id="IPR029028">
    <property type="entry name" value="Alpha/beta_knot_MTases"/>
</dbReference>
<comment type="function">
    <text evidence="10 12">Specifically methylates the N3 position of the uracil ring of uridine 1498 (m3U1498) in 16S rRNA. Acts on the fully assembled 30S ribosomal subunit.</text>
</comment>
<dbReference type="InterPro" id="IPR046886">
    <property type="entry name" value="RsmE_MTase_dom"/>
</dbReference>
<sequence>MNSYIHLPRLYLTPSPQQPAGAGAQFLLDPAQARYLGTVLRKKSGDSLRVFNAEAGEWRAVISTLNKDKGGFVLEEQMHPPHTQPERTLVFALLKRDATDLVIRMGTELGVTHFQPVITERTNTHRANTDRLNSIAREAAEQCERLDLPLVAEPCPLTSLLASWPSDKNLFAAIERTEDRAPGASLQLTAARAGDGLLIGPEGGLSDAECQMLLGRTFVTPVSLGKLVLRADTAVVSGLTLMSTLLRSAQDQSL</sequence>
<keyword evidence="16" id="KW-1185">Reference proteome</keyword>
<dbReference type="NCBIfam" id="NF008696">
    <property type="entry name" value="PRK11713.3-5"/>
    <property type="match status" value="1"/>
</dbReference>
<evidence type="ECO:0000313" key="15">
    <source>
        <dbReference type="EMBL" id="MCX2562472.1"/>
    </source>
</evidence>
<dbReference type="PANTHER" id="PTHR30027">
    <property type="entry name" value="RIBOSOMAL RNA SMALL SUBUNIT METHYLTRANSFERASE E"/>
    <property type="match status" value="1"/>
</dbReference>
<evidence type="ECO:0000259" key="14">
    <source>
        <dbReference type="Pfam" id="PF20260"/>
    </source>
</evidence>
<dbReference type="Pfam" id="PF20260">
    <property type="entry name" value="PUA_4"/>
    <property type="match status" value="1"/>
</dbReference>
<evidence type="ECO:0000256" key="4">
    <source>
        <dbReference type="ARBA" id="ARBA00013673"/>
    </source>
</evidence>
<keyword evidence="7 12" id="KW-0489">Methyltransferase</keyword>
<evidence type="ECO:0000256" key="10">
    <source>
        <dbReference type="ARBA" id="ARBA00025699"/>
    </source>
</evidence>
<dbReference type="EMBL" id="JAPIUZ010000001">
    <property type="protein sequence ID" value="MCX2562472.1"/>
    <property type="molecule type" value="Genomic_DNA"/>
</dbReference>
<dbReference type="RefSeq" id="WP_173559514.1">
    <property type="nucleotide sequence ID" value="NZ_JAPIUZ010000001.1"/>
</dbReference>
<protein>
    <recommendedName>
        <fullName evidence="4 12">Ribosomal RNA small subunit methyltransferase E</fullName>
        <ecNumber evidence="3 12">2.1.1.193</ecNumber>
    </recommendedName>
</protein>
<dbReference type="Proteomes" id="UP001301152">
    <property type="component" value="Unassembled WGS sequence"/>
</dbReference>
<dbReference type="Pfam" id="PF04452">
    <property type="entry name" value="Methyltrans_RNA"/>
    <property type="match status" value="1"/>
</dbReference>
<reference evidence="15 16" key="1">
    <citation type="submission" date="2022-11" db="EMBL/GenBank/DDBJ databases">
        <title>Genome sequencing of Acetobacter type strain.</title>
        <authorList>
            <person name="Heo J."/>
            <person name="Lee D."/>
            <person name="Han B.-H."/>
            <person name="Hong S.-B."/>
            <person name="Kwon S.-W."/>
        </authorList>
    </citation>
    <scope>NUCLEOTIDE SEQUENCE [LARGE SCALE GENOMIC DNA]</scope>
    <source>
        <strain evidence="15 16">KACC 21253</strain>
    </source>
</reference>
<comment type="subcellular location">
    <subcellularLocation>
        <location evidence="1 12">Cytoplasm</location>
    </subcellularLocation>
</comment>
<dbReference type="GO" id="GO:0032259">
    <property type="term" value="P:methylation"/>
    <property type="evidence" value="ECO:0007669"/>
    <property type="project" value="UniProtKB-KW"/>
</dbReference>
<gene>
    <name evidence="15" type="ORF">OQ497_00600</name>
</gene>
<proteinExistence type="inferred from homology"/>
<evidence type="ECO:0000256" key="3">
    <source>
        <dbReference type="ARBA" id="ARBA00012328"/>
    </source>
</evidence>
<dbReference type="EC" id="2.1.1.193" evidence="3 12"/>
<organism evidence="15 16">
    <name type="scientific">Acetobacter thailandicus</name>
    <dbReference type="NCBI Taxonomy" id="1502842"/>
    <lineage>
        <taxon>Bacteria</taxon>
        <taxon>Pseudomonadati</taxon>
        <taxon>Pseudomonadota</taxon>
        <taxon>Alphaproteobacteria</taxon>
        <taxon>Acetobacterales</taxon>
        <taxon>Acetobacteraceae</taxon>
        <taxon>Acetobacter</taxon>
    </lineage>
</organism>
<evidence type="ECO:0000256" key="1">
    <source>
        <dbReference type="ARBA" id="ARBA00004496"/>
    </source>
</evidence>
<dbReference type="InterPro" id="IPR046887">
    <property type="entry name" value="RsmE_PUA-like"/>
</dbReference>
<dbReference type="GO" id="GO:0008168">
    <property type="term" value="F:methyltransferase activity"/>
    <property type="evidence" value="ECO:0007669"/>
    <property type="project" value="UniProtKB-KW"/>
</dbReference>
<name>A0ABT3QB10_9PROT</name>
<comment type="similarity">
    <text evidence="2 12">Belongs to the RNA methyltransferase RsmE family.</text>
</comment>
<evidence type="ECO:0000313" key="16">
    <source>
        <dbReference type="Proteomes" id="UP001301152"/>
    </source>
</evidence>
<evidence type="ECO:0000256" key="7">
    <source>
        <dbReference type="ARBA" id="ARBA00022603"/>
    </source>
</evidence>
<evidence type="ECO:0000256" key="12">
    <source>
        <dbReference type="PIRNR" id="PIRNR015601"/>
    </source>
</evidence>
<comment type="caution">
    <text evidence="15">The sequence shown here is derived from an EMBL/GenBank/DDBJ whole genome shotgun (WGS) entry which is preliminary data.</text>
</comment>
<dbReference type="PIRSF" id="PIRSF015601">
    <property type="entry name" value="MTase_slr0722"/>
    <property type="match status" value="1"/>
</dbReference>
<keyword evidence="9 12" id="KW-0949">S-adenosyl-L-methionine</keyword>
<dbReference type="InterPro" id="IPR006700">
    <property type="entry name" value="RsmE"/>
</dbReference>
<keyword evidence="8 12" id="KW-0808">Transferase</keyword>
<dbReference type="InterPro" id="IPR015947">
    <property type="entry name" value="PUA-like_sf"/>
</dbReference>